<gene>
    <name evidence="1" type="ORF">NVS47_03420</name>
</gene>
<name>A0ABT1Y4G6_9FIRM</name>
<sequence>MRLVIESIDINDVQEGLKTCAQEGVLQINFKELEELILKDARIKSVDINLACPGDKTRILNVQDVIQPRCKVDKEDADFPGFIGKMQIAGSGKTRSLRGTAVVVCNPSTNRAESGLLDMSGPVAELSPYGKMKNLVVAPYVAEGVGERDFEDAVKNAGYKAAVYMAQAAEGLTVNEVEVFESDLTECAKSDLPRVALYYQTYSPQFDYLAVSDKVVYGNNISFNMPIVVHPNEVLDGGFVGWNALKGIDSYCIQNHGVIKELYKHHGKDLNFVGVVAATANMDADSRNRGASMSAHLIKNILGADAAIIQKILGGMPHIDISTTGIECEKLGIKTCVYTTPLTSTGTLGDTILFNDELLDLITISGNQFEKTKIHFQAEKFLGGAADTRLYSQGIEQYAGDPVIDIEEYLLAGVHDLTGNREIIVKEY</sequence>
<keyword evidence="2" id="KW-1185">Reference proteome</keyword>
<dbReference type="EMBL" id="JANPWE010000001">
    <property type="protein sequence ID" value="MCR6544571.1"/>
    <property type="molecule type" value="Genomic_DNA"/>
</dbReference>
<comment type="caution">
    <text evidence="1">The sequence shown here is derived from an EMBL/GenBank/DDBJ whole genome shotgun (WGS) entry which is preliminary data.</text>
</comment>
<evidence type="ECO:0000313" key="1">
    <source>
        <dbReference type="EMBL" id="MCR6544571.1"/>
    </source>
</evidence>
<proteinExistence type="predicted"/>
<dbReference type="RefSeq" id="WP_089610023.1">
    <property type="nucleotide sequence ID" value="NZ_CP022121.1"/>
</dbReference>
<dbReference type="InterPro" id="IPR015417">
    <property type="entry name" value="Gly_reductase_pB_sua/b"/>
</dbReference>
<evidence type="ECO:0000313" key="2">
    <source>
        <dbReference type="Proteomes" id="UP001524944"/>
    </source>
</evidence>
<protein>
    <submittedName>
        <fullName evidence="1">Glycine/sarcosine/betaine reductase component B subunit</fullName>
    </submittedName>
</protein>
<reference evidence="1 2" key="1">
    <citation type="submission" date="2022-08" db="EMBL/GenBank/DDBJ databases">
        <title>Proteogenomics of the novel Dehalobacterium formicoaceticum strain EZ94 highlights a key role of methyltransferases during anaerobic dichloromethane degradation.</title>
        <authorList>
            <person name="Wasmund K."/>
        </authorList>
    </citation>
    <scope>NUCLEOTIDE SEQUENCE [LARGE SCALE GENOMIC DNA]</scope>
    <source>
        <strain evidence="1 2">EZ94</strain>
    </source>
</reference>
<dbReference type="Proteomes" id="UP001524944">
    <property type="component" value="Unassembled WGS sequence"/>
</dbReference>
<accession>A0ABT1Y4G6</accession>
<dbReference type="Pfam" id="PF09338">
    <property type="entry name" value="Gly_reductase"/>
    <property type="match status" value="1"/>
</dbReference>
<organism evidence="1 2">
    <name type="scientific">Dehalobacterium formicoaceticum</name>
    <dbReference type="NCBI Taxonomy" id="51515"/>
    <lineage>
        <taxon>Bacteria</taxon>
        <taxon>Bacillati</taxon>
        <taxon>Bacillota</taxon>
        <taxon>Clostridia</taxon>
        <taxon>Eubacteriales</taxon>
        <taxon>Peptococcaceae</taxon>
        <taxon>Dehalobacterium</taxon>
    </lineage>
</organism>